<dbReference type="GO" id="GO:0005524">
    <property type="term" value="F:ATP binding"/>
    <property type="evidence" value="ECO:0007669"/>
    <property type="project" value="UniProtKB-UniRule"/>
</dbReference>
<sequence>MPAVRTDLMTDAQRYISRLRLTGFRNYPSAALDLDHRHVVLTGENGAGKTNLIEAISLLAPGRGLRRAGFDTLGTVGGDGLWAVAASIETAFGPVDIGTGASADASGRRVRINGANARAVEEMSEHVRILWLTPSMDGLFTGPASERRRFLDRLVTALHPGHSSTVSDFEKAMRQRNRLLEDNGDAAWLSAIEAQMAELATAIYFARADSLAHLQALMEKSVADTGFPAALLAITPMMEGDIPATASGLEAALAGLWRDARGLDRAAGRTTLGPHRIDLDVTHAPKSMPAGLCSTGEQKALLIGLVLIHARLVSTMTGITPILLLDEIAAHLDPVRRGALFDALEKLGTQCWMTGTDPVLFAALGDRAQAFSVHSGVVRPVG</sequence>
<dbReference type="Gene3D" id="3.40.50.300">
    <property type="entry name" value="P-loop containing nucleotide triphosphate hydrolases"/>
    <property type="match status" value="1"/>
</dbReference>
<dbReference type="InterPro" id="IPR001238">
    <property type="entry name" value="DNA-binding_RecF"/>
</dbReference>
<dbReference type="Proteomes" id="UP000008850">
    <property type="component" value="Chromosome"/>
</dbReference>
<dbReference type="InterPro" id="IPR042174">
    <property type="entry name" value="RecF_2"/>
</dbReference>
<evidence type="ECO:0000313" key="12">
    <source>
        <dbReference type="EMBL" id="AEQ53404.1"/>
    </source>
</evidence>
<evidence type="ECO:0000256" key="1">
    <source>
        <dbReference type="ARBA" id="ARBA00004496"/>
    </source>
</evidence>
<feature type="domain" description="AAA+ ATPase" evidence="11">
    <location>
        <begin position="35"/>
        <end position="381"/>
    </location>
</feature>
<dbReference type="KEGG" id="phl:KKY_3417"/>
<evidence type="ECO:0000313" key="13">
    <source>
        <dbReference type="Proteomes" id="UP000008850"/>
    </source>
</evidence>
<keyword evidence="5 9" id="KW-0235">DNA replication</keyword>
<comment type="subcellular location">
    <subcellularLocation>
        <location evidence="1 9 10">Cytoplasm</location>
    </subcellularLocation>
</comment>
<evidence type="ECO:0000256" key="6">
    <source>
        <dbReference type="ARBA" id="ARBA00022741"/>
    </source>
</evidence>
<evidence type="ECO:0000256" key="8">
    <source>
        <dbReference type="ARBA" id="ARBA00023125"/>
    </source>
</evidence>
<dbReference type="PROSITE" id="PS00618">
    <property type="entry name" value="RECF_2"/>
    <property type="match status" value="1"/>
</dbReference>
<dbReference type="HOGENOM" id="CLU_040267_2_0_5"/>
<comment type="function">
    <text evidence="9 10">The RecF protein is involved in DNA metabolism; it is required for DNA replication and normal SOS inducibility. RecF binds preferentially to single-stranded, linear DNA. It also seems to bind ATP.</text>
</comment>
<evidence type="ECO:0000259" key="11">
    <source>
        <dbReference type="SMART" id="SM00382"/>
    </source>
</evidence>
<keyword evidence="8 9" id="KW-0238">DNA-binding</keyword>
<keyword evidence="7 9" id="KW-0067">ATP-binding</keyword>
<dbReference type="STRING" id="1082931.KKY_3417"/>
<dbReference type="HAMAP" id="MF_00365">
    <property type="entry name" value="RecF"/>
    <property type="match status" value="1"/>
</dbReference>
<keyword evidence="9 10" id="KW-0227">DNA damage</keyword>
<evidence type="ECO:0000256" key="10">
    <source>
        <dbReference type="RuleBase" id="RU000578"/>
    </source>
</evidence>
<keyword evidence="9 10" id="KW-0742">SOS response</keyword>
<dbReference type="InterPro" id="IPR003395">
    <property type="entry name" value="RecF/RecN/SMC_N"/>
</dbReference>
<reference evidence="12 13" key="1">
    <citation type="journal article" date="2012" name="J. Bacteriol.">
        <title>Complete genome sequence of Pelagibacterium halotolerans B2T.</title>
        <authorList>
            <person name="Huo Y.Y."/>
            <person name="Cheng H."/>
            <person name="Han X.F."/>
            <person name="Jiang X.W."/>
            <person name="Sun C."/>
            <person name="Zhang X.Q."/>
            <person name="Zhu X.F."/>
            <person name="Liu Y.F."/>
            <person name="Li P.F."/>
            <person name="Ni P.X."/>
            <person name="Wu M."/>
        </authorList>
    </citation>
    <scope>NUCLEOTIDE SEQUENCE [LARGE SCALE GENOMIC DNA]</scope>
    <source>
        <strain evidence="13">DSM 22347 / JCM 15775 / CGMCC 1.7692 / B2</strain>
    </source>
</reference>
<evidence type="ECO:0000256" key="4">
    <source>
        <dbReference type="ARBA" id="ARBA00022490"/>
    </source>
</evidence>
<dbReference type="SUPFAM" id="SSF52540">
    <property type="entry name" value="P-loop containing nucleoside triphosphate hydrolases"/>
    <property type="match status" value="1"/>
</dbReference>
<dbReference type="eggNOG" id="COG1195">
    <property type="taxonomic scope" value="Bacteria"/>
</dbReference>
<evidence type="ECO:0000256" key="9">
    <source>
        <dbReference type="HAMAP-Rule" id="MF_00365"/>
    </source>
</evidence>
<dbReference type="SMART" id="SM00382">
    <property type="entry name" value="AAA"/>
    <property type="match status" value="1"/>
</dbReference>
<dbReference type="GO" id="GO:0003697">
    <property type="term" value="F:single-stranded DNA binding"/>
    <property type="evidence" value="ECO:0007669"/>
    <property type="project" value="UniProtKB-UniRule"/>
</dbReference>
<dbReference type="PROSITE" id="PS00617">
    <property type="entry name" value="RECF_1"/>
    <property type="match status" value="1"/>
</dbReference>
<evidence type="ECO:0000256" key="2">
    <source>
        <dbReference type="ARBA" id="ARBA00008016"/>
    </source>
</evidence>
<dbReference type="GO" id="GO:0000731">
    <property type="term" value="P:DNA synthesis involved in DNA repair"/>
    <property type="evidence" value="ECO:0007669"/>
    <property type="project" value="TreeGrafter"/>
</dbReference>
<accession>G4R8K1</accession>
<dbReference type="InterPro" id="IPR018078">
    <property type="entry name" value="DNA-binding_RecF_CS"/>
</dbReference>
<keyword evidence="9 10" id="KW-0234">DNA repair</keyword>
<gene>
    <name evidence="9" type="primary">recF</name>
    <name evidence="12" type="ordered locus">KKY_3417</name>
</gene>
<proteinExistence type="inferred from homology"/>
<dbReference type="GO" id="GO:0009432">
    <property type="term" value="P:SOS response"/>
    <property type="evidence" value="ECO:0007669"/>
    <property type="project" value="UniProtKB-UniRule"/>
</dbReference>
<name>G4R8K1_PELHB</name>
<feature type="binding site" evidence="9">
    <location>
        <begin position="43"/>
        <end position="50"/>
    </location>
    <ligand>
        <name>ATP</name>
        <dbReference type="ChEBI" id="CHEBI:30616"/>
    </ligand>
</feature>
<dbReference type="AlphaFoldDB" id="G4R8K1"/>
<dbReference type="GO" id="GO:0006302">
    <property type="term" value="P:double-strand break repair"/>
    <property type="evidence" value="ECO:0007669"/>
    <property type="project" value="TreeGrafter"/>
</dbReference>
<protein>
    <recommendedName>
        <fullName evidence="3 9">DNA replication and repair protein RecF</fullName>
    </recommendedName>
</protein>
<dbReference type="PATRIC" id="fig|1082931.4.peg.3369"/>
<dbReference type="PANTHER" id="PTHR32182:SF0">
    <property type="entry name" value="DNA REPLICATION AND REPAIR PROTEIN RECF"/>
    <property type="match status" value="1"/>
</dbReference>
<dbReference type="GO" id="GO:0005737">
    <property type="term" value="C:cytoplasm"/>
    <property type="evidence" value="ECO:0007669"/>
    <property type="project" value="UniProtKB-SubCell"/>
</dbReference>
<keyword evidence="6 9" id="KW-0547">Nucleotide-binding</keyword>
<dbReference type="GO" id="GO:0006260">
    <property type="term" value="P:DNA replication"/>
    <property type="evidence" value="ECO:0007669"/>
    <property type="project" value="UniProtKB-UniRule"/>
</dbReference>
<comment type="similarity">
    <text evidence="2 9 10">Belongs to the RecF family.</text>
</comment>
<evidence type="ECO:0000256" key="5">
    <source>
        <dbReference type="ARBA" id="ARBA00022705"/>
    </source>
</evidence>
<dbReference type="EMBL" id="CP003075">
    <property type="protein sequence ID" value="AEQ53404.1"/>
    <property type="molecule type" value="Genomic_DNA"/>
</dbReference>
<dbReference type="PANTHER" id="PTHR32182">
    <property type="entry name" value="DNA REPLICATION AND REPAIR PROTEIN RECF"/>
    <property type="match status" value="1"/>
</dbReference>
<dbReference type="Gene3D" id="1.20.1050.90">
    <property type="entry name" value="RecF/RecN/SMC, N-terminal domain"/>
    <property type="match status" value="1"/>
</dbReference>
<dbReference type="InterPro" id="IPR027417">
    <property type="entry name" value="P-loop_NTPase"/>
</dbReference>
<evidence type="ECO:0000256" key="7">
    <source>
        <dbReference type="ARBA" id="ARBA00022840"/>
    </source>
</evidence>
<dbReference type="NCBIfam" id="TIGR00611">
    <property type="entry name" value="recf"/>
    <property type="match status" value="1"/>
</dbReference>
<dbReference type="Pfam" id="PF02463">
    <property type="entry name" value="SMC_N"/>
    <property type="match status" value="1"/>
</dbReference>
<evidence type="ECO:0000256" key="3">
    <source>
        <dbReference type="ARBA" id="ARBA00020170"/>
    </source>
</evidence>
<organism evidence="12 13">
    <name type="scientific">Pelagibacterium halotolerans (strain DSM 22347 / JCM 15775 / CGMCC 1.7692 / B2)</name>
    <dbReference type="NCBI Taxonomy" id="1082931"/>
    <lineage>
        <taxon>Bacteria</taxon>
        <taxon>Pseudomonadati</taxon>
        <taxon>Pseudomonadota</taxon>
        <taxon>Alphaproteobacteria</taxon>
        <taxon>Hyphomicrobiales</taxon>
        <taxon>Devosiaceae</taxon>
        <taxon>Pelagibacterium</taxon>
    </lineage>
</organism>
<dbReference type="InterPro" id="IPR003593">
    <property type="entry name" value="AAA+_ATPase"/>
</dbReference>
<keyword evidence="13" id="KW-1185">Reference proteome</keyword>
<keyword evidence="4 9" id="KW-0963">Cytoplasm</keyword>